<accession>A0A2N5CE05</accession>
<dbReference type="GO" id="GO:0000160">
    <property type="term" value="P:phosphorelay signal transduction system"/>
    <property type="evidence" value="ECO:0007669"/>
    <property type="project" value="InterPro"/>
</dbReference>
<dbReference type="OrthoDB" id="9131147at2"/>
<dbReference type="PROSITE" id="PS50110">
    <property type="entry name" value="RESPONSE_REGULATORY"/>
    <property type="match status" value="1"/>
</dbReference>
<dbReference type="SMART" id="SM00448">
    <property type="entry name" value="REC"/>
    <property type="match status" value="1"/>
</dbReference>
<dbReference type="Proteomes" id="UP000234341">
    <property type="component" value="Unassembled WGS sequence"/>
</dbReference>
<reference evidence="4 5" key="1">
    <citation type="submission" date="2017-12" db="EMBL/GenBank/DDBJ databases">
        <title>Genome sequence of the active heterotrophic nitrifier-denitrifier, Cupriavidus pauculus UM1.</title>
        <authorList>
            <person name="Putonti C."/>
            <person name="Castignetti D."/>
        </authorList>
    </citation>
    <scope>NUCLEOTIDE SEQUENCE [LARGE SCALE GENOMIC DNA]</scope>
    <source>
        <strain evidence="4 5">UM1</strain>
    </source>
</reference>
<dbReference type="PANTHER" id="PTHR44591:SF3">
    <property type="entry name" value="RESPONSE REGULATORY DOMAIN-CONTAINING PROTEIN"/>
    <property type="match status" value="1"/>
</dbReference>
<protein>
    <submittedName>
        <fullName evidence="4">Response regulator</fullName>
    </submittedName>
</protein>
<evidence type="ECO:0000256" key="1">
    <source>
        <dbReference type="ARBA" id="ARBA00022553"/>
    </source>
</evidence>
<dbReference type="InterPro" id="IPR050595">
    <property type="entry name" value="Bact_response_regulator"/>
</dbReference>
<feature type="modified residue" description="4-aspartylphosphate" evidence="2">
    <location>
        <position position="58"/>
    </location>
</feature>
<proteinExistence type="predicted"/>
<keyword evidence="1 2" id="KW-0597">Phosphoprotein</keyword>
<evidence type="ECO:0000256" key="2">
    <source>
        <dbReference type="PROSITE-ProRule" id="PRU00169"/>
    </source>
</evidence>
<gene>
    <name evidence="4" type="ORF">CYJ10_11895</name>
</gene>
<dbReference type="PANTHER" id="PTHR44591">
    <property type="entry name" value="STRESS RESPONSE REGULATOR PROTEIN 1"/>
    <property type="match status" value="1"/>
</dbReference>
<dbReference type="Pfam" id="PF00072">
    <property type="entry name" value="Response_reg"/>
    <property type="match status" value="1"/>
</dbReference>
<evidence type="ECO:0000313" key="4">
    <source>
        <dbReference type="EMBL" id="PLQ00483.1"/>
    </source>
</evidence>
<dbReference type="InterPro" id="IPR001789">
    <property type="entry name" value="Sig_transdc_resp-reg_receiver"/>
</dbReference>
<dbReference type="EMBL" id="PJRP01000004">
    <property type="protein sequence ID" value="PLQ00483.1"/>
    <property type="molecule type" value="Genomic_DNA"/>
</dbReference>
<evidence type="ECO:0000313" key="5">
    <source>
        <dbReference type="Proteomes" id="UP000234341"/>
    </source>
</evidence>
<feature type="domain" description="Response regulatory" evidence="3">
    <location>
        <begin position="9"/>
        <end position="123"/>
    </location>
</feature>
<sequence>MAVTTPSIRILVVDDHIESGEALTLYLRTQGVDAQSVDSGDAAIGLIDDWLPDVVILDINMPDRDGFSTAAELRRSKRGSDFVIVALTALDEALVRRHAKEFDGYCRKGTRPSSLLTLLASFVVG</sequence>
<dbReference type="InterPro" id="IPR011006">
    <property type="entry name" value="CheY-like_superfamily"/>
</dbReference>
<dbReference type="SUPFAM" id="SSF52172">
    <property type="entry name" value="CheY-like"/>
    <property type="match status" value="1"/>
</dbReference>
<organism evidence="4 5">
    <name type="scientific">Cupriavidus pauculus</name>
    <dbReference type="NCBI Taxonomy" id="82633"/>
    <lineage>
        <taxon>Bacteria</taxon>
        <taxon>Pseudomonadati</taxon>
        <taxon>Pseudomonadota</taxon>
        <taxon>Betaproteobacteria</taxon>
        <taxon>Burkholderiales</taxon>
        <taxon>Burkholderiaceae</taxon>
        <taxon>Cupriavidus</taxon>
    </lineage>
</organism>
<evidence type="ECO:0000259" key="3">
    <source>
        <dbReference type="PROSITE" id="PS50110"/>
    </source>
</evidence>
<dbReference type="Gene3D" id="3.40.50.2300">
    <property type="match status" value="1"/>
</dbReference>
<dbReference type="AlphaFoldDB" id="A0A2N5CE05"/>
<comment type="caution">
    <text evidence="4">The sequence shown here is derived from an EMBL/GenBank/DDBJ whole genome shotgun (WGS) entry which is preliminary data.</text>
</comment>
<name>A0A2N5CE05_9BURK</name>